<dbReference type="PANTHER" id="PTHR44688">
    <property type="entry name" value="DNA-BINDING TRANSCRIPTIONAL ACTIVATOR DEVR_DOSR"/>
    <property type="match status" value="1"/>
</dbReference>
<dbReference type="Pfam" id="PF00196">
    <property type="entry name" value="GerE"/>
    <property type="match status" value="1"/>
</dbReference>
<dbReference type="Gene3D" id="1.10.10.10">
    <property type="entry name" value="Winged helix-like DNA-binding domain superfamily/Winged helix DNA-binding domain"/>
    <property type="match status" value="1"/>
</dbReference>
<keyword evidence="3" id="KW-0804">Transcription</keyword>
<dbReference type="EMBL" id="JBHSPA010000094">
    <property type="protein sequence ID" value="MFC5833565.1"/>
    <property type="molecule type" value="Genomic_DNA"/>
</dbReference>
<dbReference type="PROSITE" id="PS50043">
    <property type="entry name" value="HTH_LUXR_2"/>
    <property type="match status" value="1"/>
</dbReference>
<keyword evidence="6" id="KW-1185">Reference proteome</keyword>
<dbReference type="PANTHER" id="PTHR44688:SF16">
    <property type="entry name" value="DNA-BINDING TRANSCRIPTIONAL ACTIVATOR DEVR_DOSR"/>
    <property type="match status" value="1"/>
</dbReference>
<sequence length="225" mass="23818">MHQPTMTAKSAQSGSRPLKVALLVPNEALATGLETLLGRLDYVGGIHCWQSAQLLESLTHGECDVLIIAADQWDLLGEANETVAGALPRVLVLGDQLLETHGKDFSSLPSDGFLSMAELSLRSLDNALQRVISGEIPMPPHLARYLLAGNRSHVPPSGSGRSFHLTGRERETLALLADGLSNKQIARSLGISTHGAKRLVGAVLLKLGSPNRTAAVVTAMKTGLV</sequence>
<dbReference type="SUPFAM" id="SSF46894">
    <property type="entry name" value="C-terminal effector domain of the bipartite response regulators"/>
    <property type="match status" value="1"/>
</dbReference>
<reference evidence="6" key="1">
    <citation type="journal article" date="2019" name="Int. J. Syst. Evol. Microbiol.">
        <title>The Global Catalogue of Microorganisms (GCM) 10K type strain sequencing project: providing services to taxonomists for standard genome sequencing and annotation.</title>
        <authorList>
            <consortium name="The Broad Institute Genomics Platform"/>
            <consortium name="The Broad Institute Genome Sequencing Center for Infectious Disease"/>
            <person name="Wu L."/>
            <person name="Ma J."/>
        </authorList>
    </citation>
    <scope>NUCLEOTIDE SEQUENCE [LARGE SCALE GENOMIC DNA]</scope>
    <source>
        <strain evidence="6">CCUG 53903</strain>
    </source>
</reference>
<evidence type="ECO:0000313" key="6">
    <source>
        <dbReference type="Proteomes" id="UP001596058"/>
    </source>
</evidence>
<dbReference type="SMART" id="SM00421">
    <property type="entry name" value="HTH_LUXR"/>
    <property type="match status" value="1"/>
</dbReference>
<evidence type="ECO:0000256" key="1">
    <source>
        <dbReference type="ARBA" id="ARBA00023015"/>
    </source>
</evidence>
<protein>
    <submittedName>
        <fullName evidence="5">LuxR C-terminal-related transcriptional regulator</fullName>
    </submittedName>
</protein>
<dbReference type="InterPro" id="IPR036388">
    <property type="entry name" value="WH-like_DNA-bd_sf"/>
</dbReference>
<gene>
    <name evidence="5" type="ORF">ACFPZ3_57810</name>
</gene>
<keyword evidence="2" id="KW-0238">DNA-binding</keyword>
<evidence type="ECO:0000313" key="5">
    <source>
        <dbReference type="EMBL" id="MFC5833565.1"/>
    </source>
</evidence>
<proteinExistence type="predicted"/>
<name>A0ABW1D8I6_9ACTN</name>
<keyword evidence="1" id="KW-0805">Transcription regulation</keyword>
<evidence type="ECO:0000256" key="2">
    <source>
        <dbReference type="ARBA" id="ARBA00023125"/>
    </source>
</evidence>
<dbReference type="RefSeq" id="WP_379522991.1">
    <property type="nucleotide sequence ID" value="NZ_JBHSPA010000094.1"/>
</dbReference>
<accession>A0ABW1D8I6</accession>
<dbReference type="PRINTS" id="PR00038">
    <property type="entry name" value="HTHLUXR"/>
</dbReference>
<dbReference type="Proteomes" id="UP001596058">
    <property type="component" value="Unassembled WGS sequence"/>
</dbReference>
<dbReference type="InterPro" id="IPR016032">
    <property type="entry name" value="Sig_transdc_resp-reg_C-effctor"/>
</dbReference>
<evidence type="ECO:0000256" key="3">
    <source>
        <dbReference type="ARBA" id="ARBA00023163"/>
    </source>
</evidence>
<evidence type="ECO:0000259" key="4">
    <source>
        <dbReference type="PROSITE" id="PS50043"/>
    </source>
</evidence>
<organism evidence="5 6">
    <name type="scientific">Nonomuraea insulae</name>
    <dbReference type="NCBI Taxonomy" id="1616787"/>
    <lineage>
        <taxon>Bacteria</taxon>
        <taxon>Bacillati</taxon>
        <taxon>Actinomycetota</taxon>
        <taxon>Actinomycetes</taxon>
        <taxon>Streptosporangiales</taxon>
        <taxon>Streptosporangiaceae</taxon>
        <taxon>Nonomuraea</taxon>
    </lineage>
</organism>
<dbReference type="InterPro" id="IPR000792">
    <property type="entry name" value="Tscrpt_reg_LuxR_C"/>
</dbReference>
<feature type="domain" description="HTH luxR-type" evidence="4">
    <location>
        <begin position="158"/>
        <end position="223"/>
    </location>
</feature>
<dbReference type="CDD" id="cd06170">
    <property type="entry name" value="LuxR_C_like"/>
    <property type="match status" value="1"/>
</dbReference>
<comment type="caution">
    <text evidence="5">The sequence shown here is derived from an EMBL/GenBank/DDBJ whole genome shotgun (WGS) entry which is preliminary data.</text>
</comment>